<comment type="caution">
    <text evidence="2">The sequence shown here is derived from an EMBL/GenBank/DDBJ whole genome shotgun (WGS) entry which is preliminary data.</text>
</comment>
<keyword evidence="1" id="KW-0812">Transmembrane</keyword>
<evidence type="ECO:0000313" key="2">
    <source>
        <dbReference type="EMBL" id="GAD60011.1"/>
    </source>
</evidence>
<dbReference type="OrthoDB" id="7205420at2"/>
<feature type="transmembrane region" description="Helical" evidence="1">
    <location>
        <begin position="6"/>
        <end position="28"/>
    </location>
</feature>
<reference evidence="3" key="1">
    <citation type="journal article" date="2013" name="Genome Announc.">
        <title>Draft Genome Sequence of the Dimorphic Prosthecate Bacterium Brevundimonas abyssalis TAR-001T.</title>
        <authorList>
            <person name="Tsubouchi T."/>
            <person name="Nishi S."/>
            <person name="Usui K."/>
            <person name="Shimane Y."/>
            <person name="Takaki Y."/>
            <person name="Maruyama T."/>
            <person name="Hatada Y."/>
        </authorList>
    </citation>
    <scope>NUCLEOTIDE SEQUENCE [LARGE SCALE GENOMIC DNA]</scope>
    <source>
        <strain evidence="3">TAR-001</strain>
    </source>
</reference>
<feature type="transmembrane region" description="Helical" evidence="1">
    <location>
        <begin position="40"/>
        <end position="58"/>
    </location>
</feature>
<accession>A0A8E0TT70</accession>
<evidence type="ECO:0000313" key="3">
    <source>
        <dbReference type="Proteomes" id="UP000016569"/>
    </source>
</evidence>
<evidence type="ECO:0008006" key="4">
    <source>
        <dbReference type="Google" id="ProtNLM"/>
    </source>
</evidence>
<feature type="transmembrane region" description="Helical" evidence="1">
    <location>
        <begin position="64"/>
        <end position="83"/>
    </location>
</feature>
<dbReference type="AlphaFoldDB" id="A0A8E0TT70"/>
<keyword evidence="1" id="KW-0472">Membrane</keyword>
<dbReference type="RefSeq" id="WP_021698105.1">
    <property type="nucleotide sequence ID" value="NZ_BATC01000048.1"/>
</dbReference>
<proteinExistence type="predicted"/>
<gene>
    <name evidence="2" type="ORF">MBEBAB_2261</name>
</gene>
<protein>
    <recommendedName>
        <fullName evidence="4">Transmembrane protein</fullName>
    </recommendedName>
</protein>
<name>A0A8E0TT70_9CAUL</name>
<keyword evidence="3" id="KW-1185">Reference proteome</keyword>
<sequence length="97" mass="10638">MTGDAAQVAATGSWVATGLGVGLWIYGWVGEKNPIAKMRFHDAGMVLVFSSIIVRVLIQDRAMTWFDWILVVIAPLFIAAALWRLKRTGGMTGSEDR</sequence>
<dbReference type="Proteomes" id="UP000016569">
    <property type="component" value="Unassembled WGS sequence"/>
</dbReference>
<organism evidence="2 3">
    <name type="scientific">Brevundimonas abyssalis TAR-001</name>
    <dbReference type="NCBI Taxonomy" id="1391729"/>
    <lineage>
        <taxon>Bacteria</taxon>
        <taxon>Pseudomonadati</taxon>
        <taxon>Pseudomonadota</taxon>
        <taxon>Alphaproteobacteria</taxon>
        <taxon>Caulobacterales</taxon>
        <taxon>Caulobacteraceae</taxon>
        <taxon>Brevundimonas</taxon>
    </lineage>
</organism>
<dbReference type="EMBL" id="BATC01000048">
    <property type="protein sequence ID" value="GAD60011.1"/>
    <property type="molecule type" value="Genomic_DNA"/>
</dbReference>
<keyword evidence="1" id="KW-1133">Transmembrane helix</keyword>
<evidence type="ECO:0000256" key="1">
    <source>
        <dbReference type="SAM" id="Phobius"/>
    </source>
</evidence>